<reference evidence="2" key="1">
    <citation type="submission" date="2021-01" db="EMBL/GenBank/DDBJ databases">
        <title>Adiantum capillus-veneris genome.</title>
        <authorList>
            <person name="Fang Y."/>
            <person name="Liao Q."/>
        </authorList>
    </citation>
    <scope>NUCLEOTIDE SEQUENCE</scope>
    <source>
        <strain evidence="2">H3</strain>
        <tissue evidence="2">Leaf</tissue>
    </source>
</reference>
<dbReference type="Proteomes" id="UP000886520">
    <property type="component" value="Chromosome 25"/>
</dbReference>
<comment type="caution">
    <text evidence="2">The sequence shown here is derived from an EMBL/GenBank/DDBJ whole genome shotgun (WGS) entry which is preliminary data.</text>
</comment>
<feature type="region of interest" description="Disordered" evidence="1">
    <location>
        <begin position="61"/>
        <end position="100"/>
    </location>
</feature>
<gene>
    <name evidence="2" type="ORF">GOP47_0025883</name>
</gene>
<evidence type="ECO:0000256" key="1">
    <source>
        <dbReference type="SAM" id="MobiDB-lite"/>
    </source>
</evidence>
<protein>
    <submittedName>
        <fullName evidence="2">Uncharacterized protein</fullName>
    </submittedName>
</protein>
<accession>A0A9D4U336</accession>
<dbReference type="EMBL" id="JABFUD020000025">
    <property type="protein sequence ID" value="KAI5059564.1"/>
    <property type="molecule type" value="Genomic_DNA"/>
</dbReference>
<proteinExistence type="predicted"/>
<evidence type="ECO:0000313" key="2">
    <source>
        <dbReference type="EMBL" id="KAI5059564.1"/>
    </source>
</evidence>
<evidence type="ECO:0000313" key="3">
    <source>
        <dbReference type="Proteomes" id="UP000886520"/>
    </source>
</evidence>
<feature type="region of interest" description="Disordered" evidence="1">
    <location>
        <begin position="1"/>
        <end position="32"/>
    </location>
</feature>
<name>A0A9D4U336_ADICA</name>
<feature type="compositionally biased region" description="Polar residues" evidence="1">
    <location>
        <begin position="61"/>
        <end position="70"/>
    </location>
</feature>
<dbReference type="AlphaFoldDB" id="A0A9D4U336"/>
<keyword evidence="3" id="KW-1185">Reference proteome</keyword>
<organism evidence="2 3">
    <name type="scientific">Adiantum capillus-veneris</name>
    <name type="common">Maidenhair fern</name>
    <dbReference type="NCBI Taxonomy" id="13818"/>
    <lineage>
        <taxon>Eukaryota</taxon>
        <taxon>Viridiplantae</taxon>
        <taxon>Streptophyta</taxon>
        <taxon>Embryophyta</taxon>
        <taxon>Tracheophyta</taxon>
        <taxon>Polypodiopsida</taxon>
        <taxon>Polypodiidae</taxon>
        <taxon>Polypodiales</taxon>
        <taxon>Pteridineae</taxon>
        <taxon>Pteridaceae</taxon>
        <taxon>Vittarioideae</taxon>
        <taxon>Adiantum</taxon>
    </lineage>
</organism>
<feature type="compositionally biased region" description="Basic and acidic residues" evidence="1">
    <location>
        <begin position="82"/>
        <end position="92"/>
    </location>
</feature>
<sequence length="100" mass="10824">MQLAPAKVRSQSKLHNPVRELPPPPTKKKPAATKVFANSARSATITKLIHGVRFALDMSVGSPNGKNMSCLTHPKTPQRARQPRDPSSEPHCTRASPSPP</sequence>